<keyword evidence="3" id="KW-1185">Reference proteome</keyword>
<dbReference type="AlphaFoldDB" id="A0AAV2PPA3"/>
<evidence type="ECO:0000313" key="2">
    <source>
        <dbReference type="EMBL" id="CAL4062488.1"/>
    </source>
</evidence>
<gene>
    <name evidence="2" type="ORF">MNOR_LOCUS2702</name>
</gene>
<feature type="non-terminal residue" evidence="2">
    <location>
        <position position="1"/>
    </location>
</feature>
<dbReference type="Pfam" id="PF03067">
    <property type="entry name" value="LPMO_10"/>
    <property type="match status" value="1"/>
</dbReference>
<proteinExistence type="predicted"/>
<dbReference type="EMBL" id="CAXKWB010000853">
    <property type="protein sequence ID" value="CAL4062488.1"/>
    <property type="molecule type" value="Genomic_DNA"/>
</dbReference>
<organism evidence="2 3">
    <name type="scientific">Meganyctiphanes norvegica</name>
    <name type="common">Northern krill</name>
    <name type="synonym">Thysanopoda norvegica</name>
    <dbReference type="NCBI Taxonomy" id="48144"/>
    <lineage>
        <taxon>Eukaryota</taxon>
        <taxon>Metazoa</taxon>
        <taxon>Ecdysozoa</taxon>
        <taxon>Arthropoda</taxon>
        <taxon>Crustacea</taxon>
        <taxon>Multicrustacea</taxon>
        <taxon>Malacostraca</taxon>
        <taxon>Eumalacostraca</taxon>
        <taxon>Eucarida</taxon>
        <taxon>Euphausiacea</taxon>
        <taxon>Euphausiidae</taxon>
        <taxon>Meganyctiphanes</taxon>
    </lineage>
</organism>
<protein>
    <recommendedName>
        <fullName evidence="1">Chitin-binding type-4 domain-containing protein</fullName>
    </recommendedName>
</protein>
<sequence>VIVGTSGHGRLINPTSRVSCWRPEYFINMGTAYKSCAQPSVKNQDLYTDTQWNCGGRDNQWDPPNSGKCGVCGDPYQGPRKSEAGGVYATGTIVREYTKGSTILVEVDITVSHWGNMKFKLCPVNDKTVPATQECFDRYPLARADGKGNEIKIDGERIYAVELVLPSELTCTQCVMQV</sequence>
<feature type="domain" description="Chitin-binding type-4" evidence="1">
    <location>
        <begin position="8"/>
        <end position="178"/>
    </location>
</feature>
<comment type="caution">
    <text evidence="2">The sequence shown here is derived from an EMBL/GenBank/DDBJ whole genome shotgun (WGS) entry which is preliminary data.</text>
</comment>
<name>A0AAV2PPA3_MEGNR</name>
<accession>A0AAV2PPA3</accession>
<dbReference type="Proteomes" id="UP001497623">
    <property type="component" value="Unassembled WGS sequence"/>
</dbReference>
<dbReference type="InterPro" id="IPR004302">
    <property type="entry name" value="Cellulose/chitin-bd_N"/>
</dbReference>
<reference evidence="2 3" key="1">
    <citation type="submission" date="2024-05" db="EMBL/GenBank/DDBJ databases">
        <authorList>
            <person name="Wallberg A."/>
        </authorList>
    </citation>
    <scope>NUCLEOTIDE SEQUENCE [LARGE SCALE GENOMIC DNA]</scope>
</reference>
<evidence type="ECO:0000259" key="1">
    <source>
        <dbReference type="Pfam" id="PF03067"/>
    </source>
</evidence>
<evidence type="ECO:0000313" key="3">
    <source>
        <dbReference type="Proteomes" id="UP001497623"/>
    </source>
</evidence>